<dbReference type="SUPFAM" id="SSF56601">
    <property type="entry name" value="beta-lactamase/transpeptidase-like"/>
    <property type="match status" value="1"/>
</dbReference>
<dbReference type="InterPro" id="IPR012338">
    <property type="entry name" value="Beta-lactam/transpept-like"/>
</dbReference>
<dbReference type="Pfam" id="PF00144">
    <property type="entry name" value="Beta-lactamase"/>
    <property type="match status" value="1"/>
</dbReference>
<evidence type="ECO:0000256" key="1">
    <source>
        <dbReference type="ARBA" id="ARBA00038215"/>
    </source>
</evidence>
<dbReference type="InterPro" id="IPR050491">
    <property type="entry name" value="AmpC-like"/>
</dbReference>
<evidence type="ECO:0000313" key="4">
    <source>
        <dbReference type="Proteomes" id="UP001150942"/>
    </source>
</evidence>
<proteinExistence type="inferred from homology"/>
<organism evidence="3 4">
    <name type="scientific">Penicillium cf. viridicatum</name>
    <dbReference type="NCBI Taxonomy" id="2972119"/>
    <lineage>
        <taxon>Eukaryota</taxon>
        <taxon>Fungi</taxon>
        <taxon>Dikarya</taxon>
        <taxon>Ascomycota</taxon>
        <taxon>Pezizomycotina</taxon>
        <taxon>Eurotiomycetes</taxon>
        <taxon>Eurotiomycetidae</taxon>
        <taxon>Eurotiales</taxon>
        <taxon>Aspergillaceae</taxon>
        <taxon>Penicillium</taxon>
    </lineage>
</organism>
<comment type="caution">
    <text evidence="3">The sequence shown here is derived from an EMBL/GenBank/DDBJ whole genome shotgun (WGS) entry which is preliminary data.</text>
</comment>
<sequence length="123" mass="13615">MVELPARLDGLRITIEDLMRIGGTAGLSLAVMSSGKLVYEASFGTRDTEANLPVTNEAIFPICFLTKALTASAMAILVDENKLTWNTLMKDVLPAFNSRHKTMQNHLTITDILSHRSDMGWDY</sequence>
<dbReference type="Gene3D" id="3.40.710.10">
    <property type="entry name" value="DD-peptidase/beta-lactamase superfamily"/>
    <property type="match status" value="1"/>
</dbReference>
<reference evidence="3" key="2">
    <citation type="journal article" date="2023" name="IMA Fungus">
        <title>Comparative genomic study of the Penicillium genus elucidates a diverse pangenome and 15 lateral gene transfer events.</title>
        <authorList>
            <person name="Petersen C."/>
            <person name="Sorensen T."/>
            <person name="Nielsen M.R."/>
            <person name="Sondergaard T.E."/>
            <person name="Sorensen J.L."/>
            <person name="Fitzpatrick D.A."/>
            <person name="Frisvad J.C."/>
            <person name="Nielsen K.L."/>
        </authorList>
    </citation>
    <scope>NUCLEOTIDE SEQUENCE</scope>
    <source>
        <strain evidence="3">IBT 20477</strain>
    </source>
</reference>
<dbReference type="AlphaFoldDB" id="A0A9W9JF38"/>
<dbReference type="PANTHER" id="PTHR46825:SF9">
    <property type="entry name" value="BETA-LACTAMASE-RELATED DOMAIN-CONTAINING PROTEIN"/>
    <property type="match status" value="1"/>
</dbReference>
<gene>
    <name evidence="3" type="ORF">N7449_006204</name>
</gene>
<evidence type="ECO:0000313" key="3">
    <source>
        <dbReference type="EMBL" id="KAJ5195725.1"/>
    </source>
</evidence>
<dbReference type="PANTHER" id="PTHR46825">
    <property type="entry name" value="D-ALANYL-D-ALANINE-CARBOXYPEPTIDASE/ENDOPEPTIDASE AMPH"/>
    <property type="match status" value="1"/>
</dbReference>
<evidence type="ECO:0000259" key="2">
    <source>
        <dbReference type="Pfam" id="PF00144"/>
    </source>
</evidence>
<keyword evidence="4" id="KW-1185">Reference proteome</keyword>
<reference evidence="3" key="1">
    <citation type="submission" date="2022-11" db="EMBL/GenBank/DDBJ databases">
        <authorList>
            <person name="Petersen C."/>
        </authorList>
    </citation>
    <scope>NUCLEOTIDE SEQUENCE</scope>
    <source>
        <strain evidence="3">IBT 20477</strain>
    </source>
</reference>
<dbReference type="InterPro" id="IPR001466">
    <property type="entry name" value="Beta-lactam-related"/>
</dbReference>
<dbReference type="Proteomes" id="UP001150942">
    <property type="component" value="Unassembled WGS sequence"/>
</dbReference>
<feature type="domain" description="Beta-lactamase-related" evidence="2">
    <location>
        <begin position="14"/>
        <end position="120"/>
    </location>
</feature>
<comment type="similarity">
    <text evidence="1">Belongs to the peptidase S12 family.</text>
</comment>
<dbReference type="OrthoDB" id="5946976at2759"/>
<protein>
    <recommendedName>
        <fullName evidence="2">Beta-lactamase-related domain-containing protein</fullName>
    </recommendedName>
</protein>
<name>A0A9W9JF38_9EURO</name>
<accession>A0A9W9JF38</accession>
<dbReference type="EMBL" id="JAPQKQ010000005">
    <property type="protein sequence ID" value="KAJ5195725.1"/>
    <property type="molecule type" value="Genomic_DNA"/>
</dbReference>